<dbReference type="SUPFAM" id="SSF160897">
    <property type="entry name" value="Taf5 N-terminal domain-like"/>
    <property type="match status" value="1"/>
</dbReference>
<reference evidence="2 3" key="1">
    <citation type="journal article" date="2023" name="Life. Sci Alliance">
        <title>Evolutionary insights into 3D genome organization and epigenetic landscape of Vigna mungo.</title>
        <authorList>
            <person name="Junaid A."/>
            <person name="Singh B."/>
            <person name="Bhatia S."/>
        </authorList>
    </citation>
    <scope>NUCLEOTIDE SEQUENCE [LARGE SCALE GENOMIC DNA]</scope>
    <source>
        <strain evidence="2">Urdbean</strain>
    </source>
</reference>
<protein>
    <recommendedName>
        <fullName evidence="1">TFIID subunit TAF5 NTD2 domain-containing protein</fullName>
    </recommendedName>
</protein>
<dbReference type="Pfam" id="PF04494">
    <property type="entry name" value="TFIID_NTD2"/>
    <property type="match status" value="1"/>
</dbReference>
<sequence length="106" mass="12749">MSKKKLQILERGSARYHDGYGRLRSWAYRSLESYKVAWHFVTVLFKVHSRNCHVSVSYTWFTVSLQHELLRVLYPVFVHCFMDLVAKGHLQEGMKYFFTQAFNYNY</sequence>
<accession>A0AAQ3RHN9</accession>
<dbReference type="InterPro" id="IPR037264">
    <property type="entry name" value="TFIID_NTD2_sf"/>
</dbReference>
<evidence type="ECO:0000313" key="2">
    <source>
        <dbReference type="EMBL" id="WVY92110.1"/>
    </source>
</evidence>
<gene>
    <name evidence="2" type="ORF">V8G54_037624</name>
</gene>
<feature type="domain" description="TFIID subunit TAF5 NTD2" evidence="1">
    <location>
        <begin position="66"/>
        <end position="97"/>
    </location>
</feature>
<organism evidence="2 3">
    <name type="scientific">Vigna mungo</name>
    <name type="common">Black gram</name>
    <name type="synonym">Phaseolus mungo</name>
    <dbReference type="NCBI Taxonomy" id="3915"/>
    <lineage>
        <taxon>Eukaryota</taxon>
        <taxon>Viridiplantae</taxon>
        <taxon>Streptophyta</taxon>
        <taxon>Embryophyta</taxon>
        <taxon>Tracheophyta</taxon>
        <taxon>Spermatophyta</taxon>
        <taxon>Magnoliopsida</taxon>
        <taxon>eudicotyledons</taxon>
        <taxon>Gunneridae</taxon>
        <taxon>Pentapetalae</taxon>
        <taxon>rosids</taxon>
        <taxon>fabids</taxon>
        <taxon>Fabales</taxon>
        <taxon>Fabaceae</taxon>
        <taxon>Papilionoideae</taxon>
        <taxon>50 kb inversion clade</taxon>
        <taxon>NPAAA clade</taxon>
        <taxon>indigoferoid/millettioid clade</taxon>
        <taxon>Phaseoleae</taxon>
        <taxon>Vigna</taxon>
    </lineage>
</organism>
<evidence type="ECO:0000259" key="1">
    <source>
        <dbReference type="Pfam" id="PF04494"/>
    </source>
</evidence>
<dbReference type="Proteomes" id="UP001374535">
    <property type="component" value="Chromosome 11"/>
</dbReference>
<proteinExistence type="predicted"/>
<dbReference type="EMBL" id="CP144690">
    <property type="protein sequence ID" value="WVY92110.1"/>
    <property type="molecule type" value="Genomic_DNA"/>
</dbReference>
<dbReference type="Gene3D" id="1.25.40.500">
    <property type="entry name" value="TFIID subunit TAF5, NTD2 domain"/>
    <property type="match status" value="1"/>
</dbReference>
<dbReference type="InterPro" id="IPR007582">
    <property type="entry name" value="TFIID_NTD2"/>
</dbReference>
<evidence type="ECO:0000313" key="3">
    <source>
        <dbReference type="Proteomes" id="UP001374535"/>
    </source>
</evidence>
<name>A0AAQ3RHN9_VIGMU</name>
<keyword evidence="3" id="KW-1185">Reference proteome</keyword>
<dbReference type="AlphaFoldDB" id="A0AAQ3RHN9"/>